<evidence type="ECO:0000313" key="8">
    <source>
        <dbReference type="EMBL" id="BBO70747.1"/>
    </source>
</evidence>
<feature type="transmembrane region" description="Helical" evidence="6">
    <location>
        <begin position="167"/>
        <end position="187"/>
    </location>
</feature>
<dbReference type="EMBL" id="AP021874">
    <property type="protein sequence ID" value="BBO70747.1"/>
    <property type="molecule type" value="Genomic_DNA"/>
</dbReference>
<evidence type="ECO:0000256" key="6">
    <source>
        <dbReference type="SAM" id="Phobius"/>
    </source>
</evidence>
<evidence type="ECO:0000256" key="1">
    <source>
        <dbReference type="ARBA" id="ARBA00004651"/>
    </source>
</evidence>
<feature type="domain" description="EamA" evidence="7">
    <location>
        <begin position="16"/>
        <end position="155"/>
    </location>
</feature>
<accession>A0A5K7Z1V4</accession>
<reference evidence="8 9" key="1">
    <citation type="submission" date="2019-11" db="EMBL/GenBank/DDBJ databases">
        <title>Comparative genomics of hydrocarbon-degrading Desulfosarcina strains.</title>
        <authorList>
            <person name="Watanabe M."/>
            <person name="Kojima H."/>
            <person name="Fukui M."/>
        </authorList>
    </citation>
    <scope>NUCLEOTIDE SEQUENCE [LARGE SCALE GENOMIC DNA]</scope>
    <source>
        <strain evidence="8 9">PL12</strain>
    </source>
</reference>
<dbReference type="KEGG" id="dalk:DSCA_46770"/>
<feature type="transmembrane region" description="Helical" evidence="6">
    <location>
        <begin position="262"/>
        <end position="279"/>
    </location>
</feature>
<feature type="transmembrane region" description="Helical" evidence="6">
    <location>
        <begin position="82"/>
        <end position="104"/>
    </location>
</feature>
<evidence type="ECO:0000256" key="5">
    <source>
        <dbReference type="ARBA" id="ARBA00023136"/>
    </source>
</evidence>
<protein>
    <submittedName>
        <fullName evidence="8">Membrane protein</fullName>
    </submittedName>
</protein>
<dbReference type="Pfam" id="PF00892">
    <property type="entry name" value="EamA"/>
    <property type="match status" value="2"/>
</dbReference>
<feature type="domain" description="EamA" evidence="7">
    <location>
        <begin position="168"/>
        <end position="302"/>
    </location>
</feature>
<comment type="subcellular location">
    <subcellularLocation>
        <location evidence="1">Cell membrane</location>
        <topology evidence="1">Multi-pass membrane protein</topology>
    </subcellularLocation>
</comment>
<keyword evidence="5 6" id="KW-0472">Membrane</keyword>
<keyword evidence="9" id="KW-1185">Reference proteome</keyword>
<dbReference type="OrthoDB" id="9809509at2"/>
<keyword evidence="4 6" id="KW-1133">Transmembrane helix</keyword>
<feature type="transmembrane region" description="Helical" evidence="6">
    <location>
        <begin position="285"/>
        <end position="303"/>
    </location>
</feature>
<organism evidence="8 9">
    <name type="scientific">Desulfosarcina alkanivorans</name>
    <dbReference type="NCBI Taxonomy" id="571177"/>
    <lineage>
        <taxon>Bacteria</taxon>
        <taxon>Pseudomonadati</taxon>
        <taxon>Thermodesulfobacteriota</taxon>
        <taxon>Desulfobacteria</taxon>
        <taxon>Desulfobacterales</taxon>
        <taxon>Desulfosarcinaceae</taxon>
        <taxon>Desulfosarcina</taxon>
    </lineage>
</organism>
<sequence length="305" mass="33432">MIDRDNLFTWPPAVFFWALVCALLWGSAFPMVKTGFVMLDIQHNTGGKLYFAAYRFLLAGLMIFAGVVVSGRSLLLSRHRDYGAMVLTGLLQTTLQYTFFYIGLSNTTGVKASIIIASGSFFLALFSHLWFKDDPISVRKSTGLILGFLGIVLVNIRGSSLDFHMTLTGEGFILLTALSSTLALVVVKKTALRVYPPLMSAYQLVTGAAALFLLALFFESPTVLTFSGPSLVLLLYLSFLSAAAFSLWYLLIKHNRLSSMAVYRFLIPVCAALLSVAIIDSEHLQWPALAALVMVCLGMVLTARE</sequence>
<dbReference type="GO" id="GO:0005886">
    <property type="term" value="C:plasma membrane"/>
    <property type="evidence" value="ECO:0007669"/>
    <property type="project" value="UniProtKB-SubCell"/>
</dbReference>
<dbReference type="PANTHER" id="PTHR32322:SF18">
    <property type="entry name" value="S-ADENOSYLMETHIONINE_S-ADENOSYLHOMOCYSTEINE TRANSPORTER"/>
    <property type="match status" value="1"/>
</dbReference>
<proteinExistence type="predicted"/>
<dbReference type="Proteomes" id="UP000427906">
    <property type="component" value="Chromosome"/>
</dbReference>
<dbReference type="PANTHER" id="PTHR32322">
    <property type="entry name" value="INNER MEMBRANE TRANSPORTER"/>
    <property type="match status" value="1"/>
</dbReference>
<dbReference type="InterPro" id="IPR000620">
    <property type="entry name" value="EamA_dom"/>
</dbReference>
<gene>
    <name evidence="8" type="ORF">DSCA_46770</name>
</gene>
<dbReference type="SUPFAM" id="SSF103481">
    <property type="entry name" value="Multidrug resistance efflux transporter EmrE"/>
    <property type="match status" value="2"/>
</dbReference>
<evidence type="ECO:0000256" key="2">
    <source>
        <dbReference type="ARBA" id="ARBA00022475"/>
    </source>
</evidence>
<dbReference type="AlphaFoldDB" id="A0A5K7Z1V4"/>
<keyword evidence="2" id="KW-1003">Cell membrane</keyword>
<dbReference type="InterPro" id="IPR037185">
    <property type="entry name" value="EmrE-like"/>
</dbReference>
<feature type="transmembrane region" description="Helical" evidence="6">
    <location>
        <begin position="199"/>
        <end position="218"/>
    </location>
</feature>
<feature type="transmembrane region" description="Helical" evidence="6">
    <location>
        <begin position="230"/>
        <end position="250"/>
    </location>
</feature>
<feature type="transmembrane region" description="Helical" evidence="6">
    <location>
        <begin position="110"/>
        <end position="131"/>
    </location>
</feature>
<evidence type="ECO:0000259" key="7">
    <source>
        <dbReference type="Pfam" id="PF00892"/>
    </source>
</evidence>
<name>A0A5K7Z1V4_9BACT</name>
<feature type="transmembrane region" description="Helical" evidence="6">
    <location>
        <begin position="49"/>
        <end position="70"/>
    </location>
</feature>
<feature type="transmembrane region" description="Helical" evidence="6">
    <location>
        <begin position="143"/>
        <end position="161"/>
    </location>
</feature>
<evidence type="ECO:0000256" key="3">
    <source>
        <dbReference type="ARBA" id="ARBA00022692"/>
    </source>
</evidence>
<evidence type="ECO:0000313" key="9">
    <source>
        <dbReference type="Proteomes" id="UP000427906"/>
    </source>
</evidence>
<evidence type="ECO:0000256" key="4">
    <source>
        <dbReference type="ARBA" id="ARBA00022989"/>
    </source>
</evidence>
<keyword evidence="3 6" id="KW-0812">Transmembrane</keyword>
<dbReference type="InterPro" id="IPR050638">
    <property type="entry name" value="AA-Vitamin_Transporters"/>
</dbReference>
<feature type="transmembrane region" description="Helical" evidence="6">
    <location>
        <begin position="7"/>
        <end position="29"/>
    </location>
</feature>
<dbReference type="RefSeq" id="WP_155318675.1">
    <property type="nucleotide sequence ID" value="NZ_AP021874.1"/>
</dbReference>